<dbReference type="PANTHER" id="PTHR43861">
    <property type="entry name" value="TRANS-ACONITATE 2-METHYLTRANSFERASE-RELATED"/>
    <property type="match status" value="1"/>
</dbReference>
<dbReference type="Proteomes" id="UP000654670">
    <property type="component" value="Unassembled WGS sequence"/>
</dbReference>
<dbReference type="Pfam" id="PF08241">
    <property type="entry name" value="Methyltransf_11"/>
    <property type="match status" value="1"/>
</dbReference>
<evidence type="ECO:0000313" key="2">
    <source>
        <dbReference type="EMBL" id="GGL48345.1"/>
    </source>
</evidence>
<dbReference type="CDD" id="cd02440">
    <property type="entry name" value="AdoMet_MTases"/>
    <property type="match status" value="1"/>
</dbReference>
<dbReference type="EMBL" id="BMOK01000003">
    <property type="protein sequence ID" value="GGL48345.1"/>
    <property type="molecule type" value="Genomic_DNA"/>
</dbReference>
<dbReference type="InterPro" id="IPR013216">
    <property type="entry name" value="Methyltransf_11"/>
</dbReference>
<name>A0A917S175_9BACL</name>
<dbReference type="AlphaFoldDB" id="A0A917S175"/>
<dbReference type="SUPFAM" id="SSF53335">
    <property type="entry name" value="S-adenosyl-L-methionine-dependent methyltransferases"/>
    <property type="match status" value="1"/>
</dbReference>
<proteinExistence type="predicted"/>
<evidence type="ECO:0000313" key="3">
    <source>
        <dbReference type="Proteomes" id="UP000654670"/>
    </source>
</evidence>
<sequence>MKDHTSKEEWINAVITAVSLIEQAGVPYTLEGQGALAVQGVVPDPPEKSDTRMSVQWDAMDDIRLLFQSYGAGAMEKQGKEVSFLFRIDRFSFKIVCRHGEVIRTDPERLIANCGGYSFYAKSVDSFLNVLKKDDPLYLAIKKYLYRLQESAASQNGRAWNDDAYEAWIKRFGTPKQAAEKIRNDPEGRLAQLASYIGDPKGKKVINLLGSHGGKALALEMLGAHVTVVDISEENAAYARQTAAALNVDLNFVVSDVLHLPEEIKVPENDIVLMELGVLHYFVDLEPLAALIYQLLKQGGKLVLQEFHPVSMKLVTTRGKKQVVFGNYFDKTLKERNVAYSKHLTSGSEDLQNKVYLREWTLGEIITAFAQTGLRVERLDETPNMKISDIGIPKIFTLICSK</sequence>
<reference evidence="2" key="2">
    <citation type="submission" date="2020-09" db="EMBL/GenBank/DDBJ databases">
        <authorList>
            <person name="Sun Q."/>
            <person name="Ohkuma M."/>
        </authorList>
    </citation>
    <scope>NUCLEOTIDE SEQUENCE</scope>
    <source>
        <strain evidence="2">JCM 15325</strain>
    </source>
</reference>
<gene>
    <name evidence="2" type="ORF">GCM10007968_10710</name>
</gene>
<dbReference type="RefSeq" id="WP_188802044.1">
    <property type="nucleotide sequence ID" value="NZ_BMOK01000003.1"/>
</dbReference>
<reference evidence="2" key="1">
    <citation type="journal article" date="2014" name="Int. J. Syst. Evol. Microbiol.">
        <title>Complete genome sequence of Corynebacterium casei LMG S-19264T (=DSM 44701T), isolated from a smear-ripened cheese.</title>
        <authorList>
            <consortium name="US DOE Joint Genome Institute (JGI-PGF)"/>
            <person name="Walter F."/>
            <person name="Albersmeier A."/>
            <person name="Kalinowski J."/>
            <person name="Ruckert C."/>
        </authorList>
    </citation>
    <scope>NUCLEOTIDE SEQUENCE</scope>
    <source>
        <strain evidence="2">JCM 15325</strain>
    </source>
</reference>
<dbReference type="InterPro" id="IPR029063">
    <property type="entry name" value="SAM-dependent_MTases_sf"/>
</dbReference>
<organism evidence="2 3">
    <name type="scientific">Sporolactobacillus putidus</name>
    <dbReference type="NCBI Taxonomy" id="492735"/>
    <lineage>
        <taxon>Bacteria</taxon>
        <taxon>Bacillati</taxon>
        <taxon>Bacillota</taxon>
        <taxon>Bacilli</taxon>
        <taxon>Bacillales</taxon>
        <taxon>Sporolactobacillaceae</taxon>
        <taxon>Sporolactobacillus</taxon>
    </lineage>
</organism>
<keyword evidence="3" id="KW-1185">Reference proteome</keyword>
<evidence type="ECO:0000259" key="1">
    <source>
        <dbReference type="Pfam" id="PF08241"/>
    </source>
</evidence>
<feature type="domain" description="Methyltransferase type 11" evidence="1">
    <location>
        <begin position="213"/>
        <end position="304"/>
    </location>
</feature>
<dbReference type="Gene3D" id="3.40.50.150">
    <property type="entry name" value="Vaccinia Virus protein VP39"/>
    <property type="match status" value="1"/>
</dbReference>
<accession>A0A917S175</accession>
<protein>
    <recommendedName>
        <fullName evidence="1">Methyltransferase type 11 domain-containing protein</fullName>
    </recommendedName>
</protein>
<comment type="caution">
    <text evidence="2">The sequence shown here is derived from an EMBL/GenBank/DDBJ whole genome shotgun (WGS) entry which is preliminary data.</text>
</comment>
<dbReference type="GO" id="GO:0008757">
    <property type="term" value="F:S-adenosylmethionine-dependent methyltransferase activity"/>
    <property type="evidence" value="ECO:0007669"/>
    <property type="project" value="InterPro"/>
</dbReference>